<dbReference type="EMBL" id="JBHFNS010000036">
    <property type="protein sequence ID" value="MFB2935191.1"/>
    <property type="molecule type" value="Genomic_DNA"/>
</dbReference>
<dbReference type="Proteomes" id="UP001576776">
    <property type="component" value="Unassembled WGS sequence"/>
</dbReference>
<feature type="signal peptide" evidence="1">
    <location>
        <begin position="1"/>
        <end position="20"/>
    </location>
</feature>
<protein>
    <submittedName>
        <fullName evidence="2">Uncharacterized protein</fullName>
    </submittedName>
</protein>
<evidence type="ECO:0000256" key="1">
    <source>
        <dbReference type="SAM" id="SignalP"/>
    </source>
</evidence>
<feature type="chain" id="PRO_5045808308" evidence="1">
    <location>
        <begin position="21"/>
        <end position="162"/>
    </location>
</feature>
<accession>A0ABV4Y9J8</accession>
<evidence type="ECO:0000313" key="2">
    <source>
        <dbReference type="EMBL" id="MFB2935191.1"/>
    </source>
</evidence>
<gene>
    <name evidence="2" type="ORF">ACE1B6_07920</name>
</gene>
<sequence>MKKFAALALVGLAASTLAIGSTISKESAIAQQPETQRSIQQPTIRPYSVNPNVALDGNWILRWRLSGITHQARLSMNGNFGRMRVNARMPNGNLIAAEQRMTLTPTRNGFILRGSRPTYPGSRRPVPNYNADAFRIQPVGRNQLRVTNCSSGFCVPVSMRKY</sequence>
<comment type="caution">
    <text evidence="2">The sequence shown here is derived from an EMBL/GenBank/DDBJ whole genome shotgun (WGS) entry which is preliminary data.</text>
</comment>
<keyword evidence="3" id="KW-1185">Reference proteome</keyword>
<evidence type="ECO:0000313" key="3">
    <source>
        <dbReference type="Proteomes" id="UP001576776"/>
    </source>
</evidence>
<keyword evidence="1" id="KW-0732">Signal</keyword>
<proteinExistence type="predicted"/>
<dbReference type="RefSeq" id="WP_413256710.1">
    <property type="nucleotide sequence ID" value="NZ_JBHFNS010000036.1"/>
</dbReference>
<name>A0ABV4Y9J8_9CYAN</name>
<reference evidence="2 3" key="1">
    <citation type="submission" date="2024-09" db="EMBL/GenBank/DDBJ databases">
        <title>Floridaenema gen nov. (Aerosakkonemataceae, Aerosakkonematales ord. nov., Cyanobacteria) from benthic tropical and subtropical fresh waters, with the description of four new species.</title>
        <authorList>
            <person name="Moretto J.A."/>
            <person name="Berthold D.E."/>
            <person name="Lefler F.W."/>
            <person name="Huang I.-S."/>
            <person name="Laughinghouse H. IV."/>
        </authorList>
    </citation>
    <scope>NUCLEOTIDE SEQUENCE [LARGE SCALE GENOMIC DNA]</scope>
    <source>
        <strain evidence="2 3">BLCC-F154</strain>
    </source>
</reference>
<organism evidence="2 3">
    <name type="scientific">Floridaenema fluviatile BLCC-F154</name>
    <dbReference type="NCBI Taxonomy" id="3153640"/>
    <lineage>
        <taxon>Bacteria</taxon>
        <taxon>Bacillati</taxon>
        <taxon>Cyanobacteriota</taxon>
        <taxon>Cyanophyceae</taxon>
        <taxon>Oscillatoriophycideae</taxon>
        <taxon>Aerosakkonematales</taxon>
        <taxon>Aerosakkonemataceae</taxon>
        <taxon>Floridanema</taxon>
        <taxon>Floridanema fluviatile</taxon>
    </lineage>
</organism>